<organism evidence="2">
    <name type="scientific">marine sediment metagenome</name>
    <dbReference type="NCBI Taxonomy" id="412755"/>
    <lineage>
        <taxon>unclassified sequences</taxon>
        <taxon>metagenomes</taxon>
        <taxon>ecological metagenomes</taxon>
    </lineage>
</organism>
<gene>
    <name evidence="2" type="ORF">LCGC14_2101270</name>
</gene>
<keyword evidence="1" id="KW-0175">Coiled coil</keyword>
<evidence type="ECO:0000256" key="1">
    <source>
        <dbReference type="SAM" id="Coils"/>
    </source>
</evidence>
<proteinExistence type="predicted"/>
<protein>
    <submittedName>
        <fullName evidence="2">Uncharacterized protein</fullName>
    </submittedName>
</protein>
<sequence length="70" mass="7661">MSLATDQAALDEYKAARTKILGSQSYSTAGRSLQRALLKDVEDNIEKYEMKVANYSSGGGVSVRTIEPLY</sequence>
<dbReference type="AlphaFoldDB" id="A0A0F9H6E2"/>
<comment type="caution">
    <text evidence="2">The sequence shown here is derived from an EMBL/GenBank/DDBJ whole genome shotgun (WGS) entry which is preliminary data.</text>
</comment>
<name>A0A0F9H6E2_9ZZZZ</name>
<dbReference type="EMBL" id="LAZR01025788">
    <property type="protein sequence ID" value="KKL70802.1"/>
    <property type="molecule type" value="Genomic_DNA"/>
</dbReference>
<reference evidence="2" key="1">
    <citation type="journal article" date="2015" name="Nature">
        <title>Complex archaea that bridge the gap between prokaryotes and eukaryotes.</title>
        <authorList>
            <person name="Spang A."/>
            <person name="Saw J.H."/>
            <person name="Jorgensen S.L."/>
            <person name="Zaremba-Niedzwiedzka K."/>
            <person name="Martijn J."/>
            <person name="Lind A.E."/>
            <person name="van Eijk R."/>
            <person name="Schleper C."/>
            <person name="Guy L."/>
            <person name="Ettema T.J."/>
        </authorList>
    </citation>
    <scope>NUCLEOTIDE SEQUENCE</scope>
</reference>
<evidence type="ECO:0000313" key="2">
    <source>
        <dbReference type="EMBL" id="KKL70802.1"/>
    </source>
</evidence>
<accession>A0A0F9H6E2</accession>
<feature type="coiled-coil region" evidence="1">
    <location>
        <begin position="31"/>
        <end position="58"/>
    </location>
</feature>